<evidence type="ECO:0000259" key="2">
    <source>
        <dbReference type="PROSITE" id="PS50010"/>
    </source>
</evidence>
<evidence type="ECO:0000256" key="1">
    <source>
        <dbReference type="SAM" id="MobiDB-lite"/>
    </source>
</evidence>
<feature type="compositionally biased region" description="Pro residues" evidence="1">
    <location>
        <begin position="535"/>
        <end position="547"/>
    </location>
</feature>
<gene>
    <name evidence="3" type="ORF">BD410DRAFT_781007</name>
</gene>
<accession>A0A4Y7QLJ4</accession>
<dbReference type="OrthoDB" id="6244550at2759"/>
<dbReference type="PROSITE" id="PS50010">
    <property type="entry name" value="DH_2"/>
    <property type="match status" value="1"/>
</dbReference>
<feature type="compositionally biased region" description="Pro residues" evidence="1">
    <location>
        <begin position="750"/>
        <end position="759"/>
    </location>
</feature>
<dbReference type="PANTHER" id="PTHR45924:SF2">
    <property type="entry name" value="FI17866P1"/>
    <property type="match status" value="1"/>
</dbReference>
<dbReference type="SUPFAM" id="SSF48065">
    <property type="entry name" value="DBL homology domain (DH-domain)"/>
    <property type="match status" value="1"/>
</dbReference>
<dbReference type="GO" id="GO:0005085">
    <property type="term" value="F:guanyl-nucleotide exchange factor activity"/>
    <property type="evidence" value="ECO:0007669"/>
    <property type="project" value="InterPro"/>
</dbReference>
<feature type="region of interest" description="Disordered" evidence="1">
    <location>
        <begin position="533"/>
        <end position="834"/>
    </location>
</feature>
<dbReference type="Proteomes" id="UP000294933">
    <property type="component" value="Unassembled WGS sequence"/>
</dbReference>
<evidence type="ECO:0000313" key="4">
    <source>
        <dbReference type="Proteomes" id="UP000294933"/>
    </source>
</evidence>
<feature type="region of interest" description="Disordered" evidence="1">
    <location>
        <begin position="1"/>
        <end position="106"/>
    </location>
</feature>
<dbReference type="InterPro" id="IPR000219">
    <property type="entry name" value="DH_dom"/>
</dbReference>
<dbReference type="PANTHER" id="PTHR45924">
    <property type="entry name" value="FI17866P1"/>
    <property type="match status" value="1"/>
</dbReference>
<organism evidence="3 4">
    <name type="scientific">Rickenella mellea</name>
    <dbReference type="NCBI Taxonomy" id="50990"/>
    <lineage>
        <taxon>Eukaryota</taxon>
        <taxon>Fungi</taxon>
        <taxon>Dikarya</taxon>
        <taxon>Basidiomycota</taxon>
        <taxon>Agaricomycotina</taxon>
        <taxon>Agaricomycetes</taxon>
        <taxon>Hymenochaetales</taxon>
        <taxon>Rickenellaceae</taxon>
        <taxon>Rickenella</taxon>
    </lineage>
</organism>
<sequence length="992" mass="107345">MLSNESLTHHDQRPLPPIIKEEKLPPPPPPHQSFVAPPALPPKFPDGSDALPTSSAKVETSQSNLTRTGDLSVSSSPAPNSLDLPAPSPTTPSSPSLDGRNKKPNPLVDLIETEKVYVDRLSGVIRKVAAAWSRANLPPAELDTMFRGVEAIYKANRSFLAKLKEIGTAPTSPRPLGDLLMKWINDLETPYSSYFSKFLTGFDSWEPVSSNPRLLTVLATFSASNPPPISPNSSPHPSDPPLWTLDALFLLPRARVKYYQKLYGRLLKNNNQRGGDKMLVEAVDKLSRLMATQEERLSIRPASPSLPEQAPIDEVVIDTRTQDSMQESKAAVPLVSDNEQSRGSVSSSQGSSRSSTDRQGFPVATTSRSNGRESTSTLNAPIANLEQRLATDRCIDLFTMKPRPTRLVMNPPSLPYTRTLRFSTDAVIHFTPRTTGVEIVHQHAHVYLLTDLFLVCERLPSEDRVQGGSDGPDMFLCYPPLAGKHLRVEAADGTDTALMLTILKKEIFFLHVDTKKMRDFMLKEFHACIDQSATLPPPSKQPPPPVPSLNGYNVSPIIPPADAQAISHRKSPSPRSSSPVAIDQANRGVDNRSDAGSTHPRMRSSLDGQMQSKSTSNIPVRQTSTSHNGHTPIPTSTVPDDMRNPPSYNQGQNAFSGMSTGVPVRQPSLPNDMPFGPGSIIPPQRGESVKPIPQLGPLTHSQQEPNRPALPNGMNGFPTRPAFGQPVPQQSPFGLAPASQGFQQARAGSAPPPITPSPPAHFMAGPSNRSTSESSYPSPGAIRKSPSARSLGSQYDHQYLQQPRTAPPMPMYPGGYNNGNLLGPTPQDGRASFMSLQPPFTRPVLPSAAVGPRAVSSFVNPSPPNSPVEDRAPQGPVTSTVCATMKCKVFLQQQHAQWKSLGGAKLTLFDQRPTNVKQLVVEADNRDKTMLISTIVLTDGVERVGKTGVAIELSDKGARTGIVYMIQLRNEKSAGGLFDSLLSGSDRAAVRT</sequence>
<feature type="region of interest" description="Disordered" evidence="1">
    <location>
        <begin position="322"/>
        <end position="379"/>
    </location>
</feature>
<dbReference type="Pfam" id="PF00621">
    <property type="entry name" value="RhoGEF"/>
    <property type="match status" value="1"/>
</dbReference>
<feature type="compositionally biased region" description="Polar residues" evidence="1">
    <location>
        <begin position="364"/>
        <end position="379"/>
    </location>
</feature>
<name>A0A4Y7QLJ4_9AGAM</name>
<protein>
    <recommendedName>
        <fullName evidence="2">DH domain-containing protein</fullName>
    </recommendedName>
</protein>
<dbReference type="AlphaFoldDB" id="A0A4Y7QLJ4"/>
<feature type="compositionally biased region" description="Basic and acidic residues" evidence="1">
    <location>
        <begin position="7"/>
        <end position="24"/>
    </location>
</feature>
<evidence type="ECO:0000313" key="3">
    <source>
        <dbReference type="EMBL" id="TDL28493.1"/>
    </source>
</evidence>
<feature type="compositionally biased region" description="Polar residues" evidence="1">
    <location>
        <begin position="767"/>
        <end position="777"/>
    </location>
</feature>
<feature type="compositionally biased region" description="Polar residues" evidence="1">
    <location>
        <begin position="646"/>
        <end position="659"/>
    </location>
</feature>
<dbReference type="GO" id="GO:0031267">
    <property type="term" value="F:small GTPase binding"/>
    <property type="evidence" value="ECO:0007669"/>
    <property type="project" value="TreeGrafter"/>
</dbReference>
<dbReference type="VEuPathDB" id="FungiDB:BD410DRAFT_781007"/>
<feature type="compositionally biased region" description="Low complexity" evidence="1">
    <location>
        <begin position="812"/>
        <end position="824"/>
    </location>
</feature>
<feature type="compositionally biased region" description="Polar residues" evidence="1">
    <location>
        <begin position="606"/>
        <end position="638"/>
    </location>
</feature>
<dbReference type="Gene3D" id="1.20.900.10">
    <property type="entry name" value="Dbl homology (DH) domain"/>
    <property type="match status" value="1"/>
</dbReference>
<dbReference type="STRING" id="50990.A0A4Y7QLJ4"/>
<dbReference type="EMBL" id="ML170157">
    <property type="protein sequence ID" value="TDL28493.1"/>
    <property type="molecule type" value="Genomic_DNA"/>
</dbReference>
<feature type="compositionally biased region" description="Low complexity" evidence="1">
    <location>
        <begin position="341"/>
        <end position="360"/>
    </location>
</feature>
<feature type="domain" description="DH" evidence="2">
    <location>
        <begin position="102"/>
        <end position="296"/>
    </location>
</feature>
<dbReference type="InterPro" id="IPR035899">
    <property type="entry name" value="DBL_dom_sf"/>
</dbReference>
<reference evidence="3 4" key="1">
    <citation type="submission" date="2018-06" db="EMBL/GenBank/DDBJ databases">
        <title>A transcriptomic atlas of mushroom development highlights an independent origin of complex multicellularity.</title>
        <authorList>
            <consortium name="DOE Joint Genome Institute"/>
            <person name="Krizsan K."/>
            <person name="Almasi E."/>
            <person name="Merenyi Z."/>
            <person name="Sahu N."/>
            <person name="Viragh M."/>
            <person name="Koszo T."/>
            <person name="Mondo S."/>
            <person name="Kiss B."/>
            <person name="Balint B."/>
            <person name="Kues U."/>
            <person name="Barry K."/>
            <person name="Hegedus J.C."/>
            <person name="Henrissat B."/>
            <person name="Johnson J."/>
            <person name="Lipzen A."/>
            <person name="Ohm R."/>
            <person name="Nagy I."/>
            <person name="Pangilinan J."/>
            <person name="Yan J."/>
            <person name="Xiong Y."/>
            <person name="Grigoriev I.V."/>
            <person name="Hibbett D.S."/>
            <person name="Nagy L.G."/>
        </authorList>
    </citation>
    <scope>NUCLEOTIDE SEQUENCE [LARGE SCALE GENOMIC DNA]</scope>
    <source>
        <strain evidence="3 4">SZMC22713</strain>
    </source>
</reference>
<feature type="compositionally biased region" description="Polar residues" evidence="1">
    <location>
        <begin position="787"/>
        <end position="804"/>
    </location>
</feature>
<keyword evidence="4" id="KW-1185">Reference proteome</keyword>
<proteinExistence type="predicted"/>
<feature type="compositionally biased region" description="Polar residues" evidence="1">
    <location>
        <begin position="51"/>
        <end position="79"/>
    </location>
</feature>